<dbReference type="GO" id="GO:0009030">
    <property type="term" value="F:thiamine-phosphate kinase activity"/>
    <property type="evidence" value="ECO:0007669"/>
    <property type="project" value="UniProtKB-UniRule"/>
</dbReference>
<sequence length="299" mass="31696">MKHLREIGEDALIARLIAGLNQSDEVIVGPGDDCAVVDVGNEHDYQLLKTDCLVEGVHYLSEAPADQVGRKAVARVISDFAAMGGRPAQLLVTIVMPGGQSVEYVEQLYKGMNSIAEKYGADICGGETSSVPSGAPTVISISGTGWVDKMRYVTRSGGQPGDRILVTGLLGGSISGKHLTFEPRVTEANWLAEFAKPHAMMDLSDGLAKDLPRLAKMSGCGFKIDESSVPCNPGSSVGQAIGDGEDYELLFAIPADQVTALKEKWAGRFPDLQLTDVGELTKADKGDSGQSGGWEHFKS</sequence>
<evidence type="ECO:0000313" key="6">
    <source>
        <dbReference type="EMBL" id="BDS04976.1"/>
    </source>
</evidence>
<dbReference type="InterPro" id="IPR036921">
    <property type="entry name" value="PurM-like_N_sf"/>
</dbReference>
<dbReference type="GO" id="GO:0009229">
    <property type="term" value="P:thiamine diphosphate biosynthetic process"/>
    <property type="evidence" value="ECO:0007669"/>
    <property type="project" value="UniProtKB-UniRule"/>
</dbReference>
<comment type="miscellaneous">
    <text evidence="2">Reaction mechanism of ThiL seems to utilize a direct, inline transfer of the gamma-phosphate of ATP to TMP rather than a phosphorylated enzyme intermediate.</text>
</comment>
<feature type="domain" description="PurM-like N-terminal" evidence="4">
    <location>
        <begin position="31"/>
        <end position="147"/>
    </location>
</feature>
<evidence type="ECO:0000256" key="1">
    <source>
        <dbReference type="ARBA" id="ARBA00022977"/>
    </source>
</evidence>
<dbReference type="InterPro" id="IPR006283">
    <property type="entry name" value="ThiL-like"/>
</dbReference>
<feature type="binding site" evidence="2">
    <location>
        <position position="51"/>
    </location>
    <ligand>
        <name>Mg(2+)</name>
        <dbReference type="ChEBI" id="CHEBI:18420"/>
        <label>1</label>
    </ligand>
</feature>
<dbReference type="CDD" id="cd02194">
    <property type="entry name" value="ThiL"/>
    <property type="match status" value="1"/>
</dbReference>
<feature type="binding site" evidence="2">
    <location>
        <position position="245"/>
    </location>
    <ligand>
        <name>substrate</name>
    </ligand>
</feature>
<dbReference type="InterPro" id="IPR016188">
    <property type="entry name" value="PurM-like_N"/>
</dbReference>
<feature type="binding site" evidence="2">
    <location>
        <position position="155"/>
    </location>
    <ligand>
        <name>ATP</name>
        <dbReference type="ChEBI" id="CHEBI:30616"/>
    </ligand>
</feature>
<comment type="function">
    <text evidence="2">Catalyzes the ATP-dependent phosphorylation of thiamine-monophosphate (TMP) to form thiamine-pyrophosphate (TPP), the active form of vitamin B1.</text>
</comment>
<proteinExistence type="inferred from homology"/>
<dbReference type="AlphaFoldDB" id="A0AAT9FG95"/>
<keyword evidence="2" id="KW-0460">Magnesium</keyword>
<feature type="binding site" evidence="2">
    <location>
        <position position="79"/>
    </location>
    <ligand>
        <name>Mg(2+)</name>
        <dbReference type="ChEBI" id="CHEBI:18420"/>
        <label>3</label>
    </ligand>
</feature>
<dbReference type="PANTHER" id="PTHR30270">
    <property type="entry name" value="THIAMINE-MONOPHOSPHATE KINASE"/>
    <property type="match status" value="1"/>
</dbReference>
<dbReference type="Pfam" id="PF00586">
    <property type="entry name" value="AIRS"/>
    <property type="match status" value="1"/>
</dbReference>
<dbReference type="HAMAP" id="MF_02128">
    <property type="entry name" value="TMP_kinase"/>
    <property type="match status" value="1"/>
</dbReference>
<keyword evidence="2" id="KW-0547">Nucleotide-binding</keyword>
<keyword evidence="2" id="KW-0808">Transferase</keyword>
<evidence type="ECO:0000259" key="5">
    <source>
        <dbReference type="Pfam" id="PF02769"/>
    </source>
</evidence>
<feature type="binding site" evidence="2">
    <location>
        <position position="58"/>
    </location>
    <ligand>
        <name>substrate</name>
    </ligand>
</feature>
<organism evidence="6">
    <name type="scientific">Oceaniferula spumae</name>
    <dbReference type="NCBI Taxonomy" id="2979115"/>
    <lineage>
        <taxon>Bacteria</taxon>
        <taxon>Pseudomonadati</taxon>
        <taxon>Verrucomicrobiota</taxon>
        <taxon>Verrucomicrobiia</taxon>
        <taxon>Verrucomicrobiales</taxon>
        <taxon>Verrucomicrobiaceae</taxon>
        <taxon>Oceaniferula</taxon>
    </lineage>
</organism>
<keyword evidence="2 6" id="KW-0418">Kinase</keyword>
<dbReference type="EC" id="2.7.4.16" evidence="2"/>
<keyword evidence="2" id="KW-0067">ATP-binding</keyword>
<dbReference type="Gene3D" id="3.90.650.10">
    <property type="entry name" value="PurM-like C-terminal domain"/>
    <property type="match status" value="1"/>
</dbReference>
<feature type="region of interest" description="Disordered" evidence="3">
    <location>
        <begin position="280"/>
        <end position="299"/>
    </location>
</feature>
<comment type="caution">
    <text evidence="2">Lacks conserved residue(s) required for the propagation of feature annotation.</text>
</comment>
<feature type="binding site" evidence="2">
    <location>
        <position position="33"/>
    </location>
    <ligand>
        <name>Mg(2+)</name>
        <dbReference type="ChEBI" id="CHEBI:18420"/>
        <label>3</label>
    </ligand>
</feature>
<feature type="binding site" evidence="2">
    <location>
        <position position="50"/>
    </location>
    <ligand>
        <name>Mg(2+)</name>
        <dbReference type="ChEBI" id="CHEBI:18420"/>
        <label>1</label>
    </ligand>
</feature>
<dbReference type="PANTHER" id="PTHR30270:SF0">
    <property type="entry name" value="THIAMINE-MONOPHOSPHATE KINASE"/>
    <property type="match status" value="1"/>
</dbReference>
<feature type="binding site" evidence="2">
    <location>
        <position position="205"/>
    </location>
    <ligand>
        <name>Mg(2+)</name>
        <dbReference type="ChEBI" id="CHEBI:18420"/>
        <label>5</label>
    </ligand>
</feature>
<feature type="binding site" evidence="2">
    <location>
        <position position="109"/>
    </location>
    <ligand>
        <name>ATP</name>
        <dbReference type="ChEBI" id="CHEBI:30616"/>
    </ligand>
</feature>
<feature type="binding site" evidence="2">
    <location>
        <position position="51"/>
    </location>
    <ligand>
        <name>Mg(2+)</name>
        <dbReference type="ChEBI" id="CHEBI:18420"/>
        <label>2</label>
    </ligand>
</feature>
<dbReference type="SUPFAM" id="SSF56042">
    <property type="entry name" value="PurM C-terminal domain-like"/>
    <property type="match status" value="1"/>
</dbReference>
<protein>
    <recommendedName>
        <fullName evidence="2">Thiamine-monophosphate kinase</fullName>
        <shortName evidence="2">TMP kinase</shortName>
        <shortName evidence="2">Thiamine-phosphate kinase</shortName>
        <ecNumber evidence="2">2.7.4.16</ecNumber>
    </recommendedName>
</protein>
<feature type="binding site" evidence="2">
    <location>
        <position position="79"/>
    </location>
    <ligand>
        <name>Mg(2+)</name>
        <dbReference type="ChEBI" id="CHEBI:18420"/>
        <label>4</label>
    </ligand>
</feature>
<dbReference type="InterPro" id="IPR036676">
    <property type="entry name" value="PurM-like_C_sf"/>
</dbReference>
<dbReference type="Pfam" id="PF02769">
    <property type="entry name" value="AIRS_C"/>
    <property type="match status" value="1"/>
</dbReference>
<dbReference type="KEGG" id="osu:NT6N_00160"/>
<dbReference type="GO" id="GO:0000287">
    <property type="term" value="F:magnesium ion binding"/>
    <property type="evidence" value="ECO:0007669"/>
    <property type="project" value="UniProtKB-UniRule"/>
</dbReference>
<keyword evidence="2" id="KW-0479">Metal-binding</keyword>
<feature type="binding site" evidence="2">
    <location>
        <position position="204"/>
    </location>
    <ligand>
        <name>ATP</name>
        <dbReference type="ChEBI" id="CHEBI:30616"/>
    </ligand>
</feature>
<accession>A0AAT9FG95</accession>
<keyword evidence="1 2" id="KW-0784">Thiamine biosynthesis</keyword>
<feature type="domain" description="PurM-like C-terminal" evidence="5">
    <location>
        <begin position="184"/>
        <end position="285"/>
    </location>
</feature>
<feature type="binding site" evidence="2">
    <location>
        <position position="202"/>
    </location>
    <ligand>
        <name>Mg(2+)</name>
        <dbReference type="ChEBI" id="CHEBI:18420"/>
        <label>3</label>
    </ligand>
</feature>
<evidence type="ECO:0000259" key="4">
    <source>
        <dbReference type="Pfam" id="PF00586"/>
    </source>
</evidence>
<comment type="pathway">
    <text evidence="2">Cofactor biosynthesis; thiamine diphosphate biosynthesis; thiamine diphosphate from thiamine phosphate: step 1/1.</text>
</comment>
<evidence type="ECO:0000256" key="2">
    <source>
        <dbReference type="HAMAP-Rule" id="MF_02128"/>
    </source>
</evidence>
<gene>
    <name evidence="2 6" type="primary">thiL</name>
    <name evidence="6" type="ORF">NT6N_00160</name>
</gene>
<feature type="binding site" evidence="2">
    <location>
        <position position="33"/>
    </location>
    <ligand>
        <name>Mg(2+)</name>
        <dbReference type="ChEBI" id="CHEBI:18420"/>
        <label>4</label>
    </ligand>
</feature>
<name>A0AAT9FG95_9BACT</name>
<dbReference type="SUPFAM" id="SSF55326">
    <property type="entry name" value="PurM N-terminal domain-like"/>
    <property type="match status" value="1"/>
</dbReference>
<feature type="binding site" evidence="2">
    <location>
        <position position="294"/>
    </location>
    <ligand>
        <name>substrate</name>
    </ligand>
</feature>
<dbReference type="EMBL" id="AP026866">
    <property type="protein sequence ID" value="BDS04976.1"/>
    <property type="molecule type" value="Genomic_DNA"/>
</dbReference>
<dbReference type="GO" id="GO:0005524">
    <property type="term" value="F:ATP binding"/>
    <property type="evidence" value="ECO:0007669"/>
    <property type="project" value="UniProtKB-UniRule"/>
</dbReference>
<evidence type="ECO:0000256" key="3">
    <source>
        <dbReference type="SAM" id="MobiDB-lite"/>
    </source>
</evidence>
<dbReference type="PIRSF" id="PIRSF005303">
    <property type="entry name" value="Thiam_monoph_kin"/>
    <property type="match status" value="1"/>
</dbReference>
<dbReference type="Gene3D" id="3.30.1330.10">
    <property type="entry name" value="PurM-like, N-terminal domain"/>
    <property type="match status" value="1"/>
</dbReference>
<dbReference type="InterPro" id="IPR010918">
    <property type="entry name" value="PurM-like_C_dom"/>
</dbReference>
<comment type="catalytic activity">
    <reaction evidence="2">
        <text>thiamine phosphate + ATP = thiamine diphosphate + ADP</text>
        <dbReference type="Rhea" id="RHEA:15913"/>
        <dbReference type="ChEBI" id="CHEBI:30616"/>
        <dbReference type="ChEBI" id="CHEBI:37575"/>
        <dbReference type="ChEBI" id="CHEBI:58937"/>
        <dbReference type="ChEBI" id="CHEBI:456216"/>
        <dbReference type="EC" id="2.7.4.16"/>
    </reaction>
</comment>
<reference evidence="6" key="1">
    <citation type="submission" date="2024-07" db="EMBL/GenBank/DDBJ databases">
        <title>Complete genome sequence of Verrucomicrobiaceae bacterium NT6N.</title>
        <authorList>
            <person name="Huang C."/>
            <person name="Takami H."/>
            <person name="Hamasaki K."/>
        </authorList>
    </citation>
    <scope>NUCLEOTIDE SEQUENCE</scope>
    <source>
        <strain evidence="6">NT6N</strain>
    </source>
</reference>
<feature type="binding site" evidence="2">
    <location>
        <position position="79"/>
    </location>
    <ligand>
        <name>Mg(2+)</name>
        <dbReference type="ChEBI" id="CHEBI:18420"/>
        <label>2</label>
    </ligand>
</feature>
<dbReference type="GO" id="GO:0009228">
    <property type="term" value="P:thiamine biosynthetic process"/>
    <property type="evidence" value="ECO:0007669"/>
    <property type="project" value="UniProtKB-KW"/>
</dbReference>
<comment type="similarity">
    <text evidence="2">Belongs to the thiamine-monophosphate kinase family.</text>
</comment>